<dbReference type="Proteomes" id="UP000002287">
    <property type="component" value="Plasmid pBVIE01"/>
</dbReference>
<keyword evidence="2" id="KW-0732">Signal</keyword>
<sequence>MYSSHARRFARGLIGLTVLISCGQAVAAEPKDILFAAIRNGSASETLSGAFLEGWQSRTHSTSPILMTAEVVKRYQQQDCARLRVTMRQENIPKKDGSTGPLQFSYELNLCTDGMPPAEAVDWSKVPPEKSAASPEQIK</sequence>
<dbReference type="HOGENOM" id="CLU_155186_0_0_4"/>
<feature type="region of interest" description="Disordered" evidence="1">
    <location>
        <begin position="119"/>
        <end position="139"/>
    </location>
</feature>
<reference evidence="3 4" key="1">
    <citation type="submission" date="2007-03" db="EMBL/GenBank/DDBJ databases">
        <title>Complete sequence of plasmid pBVIE01 of Burkholderia vietnamiensis G4.</title>
        <authorList>
            <consortium name="US DOE Joint Genome Institute"/>
            <person name="Copeland A."/>
            <person name="Lucas S."/>
            <person name="Lapidus A."/>
            <person name="Barry K."/>
            <person name="Detter J.C."/>
            <person name="Glavina del Rio T."/>
            <person name="Hammon N."/>
            <person name="Israni S."/>
            <person name="Dalin E."/>
            <person name="Tice H."/>
            <person name="Pitluck S."/>
            <person name="Chain P."/>
            <person name="Malfatti S."/>
            <person name="Shin M."/>
            <person name="Vergez L."/>
            <person name="Schmutz J."/>
            <person name="Larimer F."/>
            <person name="Land M."/>
            <person name="Hauser L."/>
            <person name="Kyrpides N."/>
            <person name="Tiedje J."/>
            <person name="Richardson P."/>
        </authorList>
    </citation>
    <scope>NUCLEOTIDE SEQUENCE [LARGE SCALE GENOMIC DNA]</scope>
    <source>
        <strain evidence="4">G4 / LMG 22486</strain>
        <plasmid evidence="3 4">pBVIE01</plasmid>
    </source>
</reference>
<organism evidence="3 4">
    <name type="scientific">Burkholderia vietnamiensis (strain G4 / LMG 22486)</name>
    <name type="common">Burkholderia cepacia (strain R1808)</name>
    <dbReference type="NCBI Taxonomy" id="269482"/>
    <lineage>
        <taxon>Bacteria</taxon>
        <taxon>Pseudomonadati</taxon>
        <taxon>Pseudomonadota</taxon>
        <taxon>Betaproteobacteria</taxon>
        <taxon>Burkholderiales</taxon>
        <taxon>Burkholderiaceae</taxon>
        <taxon>Burkholderia</taxon>
        <taxon>Burkholderia cepacia complex</taxon>
    </lineage>
</organism>
<gene>
    <name evidence="3" type="ordered locus">Bcep1808_6738</name>
</gene>
<evidence type="ECO:0000313" key="4">
    <source>
        <dbReference type="Proteomes" id="UP000002287"/>
    </source>
</evidence>
<dbReference type="KEGG" id="bvi:Bcep1808_6738"/>
<protein>
    <recommendedName>
        <fullName evidence="5">Lipoprotein</fullName>
    </recommendedName>
</protein>
<proteinExistence type="predicted"/>
<evidence type="ECO:0008006" key="5">
    <source>
        <dbReference type="Google" id="ProtNLM"/>
    </source>
</evidence>
<feature type="chain" id="PRO_5002671198" description="Lipoprotein" evidence="2">
    <location>
        <begin position="28"/>
        <end position="139"/>
    </location>
</feature>
<accession>A4JTM3</accession>
<feature type="signal peptide" evidence="2">
    <location>
        <begin position="1"/>
        <end position="27"/>
    </location>
</feature>
<geneLocation type="plasmid" evidence="3 4">
    <name>pBVIE01</name>
</geneLocation>
<dbReference type="EMBL" id="CP000617">
    <property type="protein sequence ID" value="ABO59626.1"/>
    <property type="molecule type" value="Genomic_DNA"/>
</dbReference>
<evidence type="ECO:0000256" key="2">
    <source>
        <dbReference type="SAM" id="SignalP"/>
    </source>
</evidence>
<dbReference type="PROSITE" id="PS51257">
    <property type="entry name" value="PROKAR_LIPOPROTEIN"/>
    <property type="match status" value="1"/>
</dbReference>
<evidence type="ECO:0000313" key="3">
    <source>
        <dbReference type="EMBL" id="ABO59626.1"/>
    </source>
</evidence>
<name>A4JTM3_BURVG</name>
<keyword evidence="3" id="KW-0614">Plasmid</keyword>
<dbReference type="AlphaFoldDB" id="A4JTM3"/>
<evidence type="ECO:0000256" key="1">
    <source>
        <dbReference type="SAM" id="MobiDB-lite"/>
    </source>
</evidence>